<dbReference type="GO" id="GO:0008745">
    <property type="term" value="F:N-acetylmuramoyl-L-alanine amidase activity"/>
    <property type="evidence" value="ECO:0007669"/>
    <property type="project" value="InterPro"/>
</dbReference>
<evidence type="ECO:0000313" key="5">
    <source>
        <dbReference type="Proteomes" id="UP000004095"/>
    </source>
</evidence>
<name>A1ZRG5_MICM2</name>
<accession>A1ZRG5</accession>
<organism evidence="4 5">
    <name type="scientific">Microscilla marina ATCC 23134</name>
    <dbReference type="NCBI Taxonomy" id="313606"/>
    <lineage>
        <taxon>Bacteria</taxon>
        <taxon>Pseudomonadati</taxon>
        <taxon>Bacteroidota</taxon>
        <taxon>Cytophagia</taxon>
        <taxon>Cytophagales</taxon>
        <taxon>Microscillaceae</taxon>
        <taxon>Microscilla</taxon>
    </lineage>
</organism>
<protein>
    <submittedName>
        <fullName evidence="4">N-acetylmuramoyl-L-alanine amidase domain protein</fullName>
    </submittedName>
</protein>
<dbReference type="InterPro" id="IPR015510">
    <property type="entry name" value="PGRP"/>
</dbReference>
<dbReference type="Proteomes" id="UP000004095">
    <property type="component" value="Unassembled WGS sequence"/>
</dbReference>
<dbReference type="SUPFAM" id="SSF55846">
    <property type="entry name" value="N-acetylmuramoyl-L-alanine amidase-like"/>
    <property type="match status" value="1"/>
</dbReference>
<evidence type="ECO:0000256" key="2">
    <source>
        <dbReference type="SAM" id="SignalP"/>
    </source>
</evidence>
<dbReference type="EMBL" id="AAWS01000027">
    <property type="protein sequence ID" value="EAY27055.1"/>
    <property type="molecule type" value="Genomic_DNA"/>
</dbReference>
<sequence length="621" mass="68243">MKIIKNTCALIVCLWACAQVSAQTLTQKVGNSVSIYSLQVQPNTSYKLNFAQSSQSLSIVYAPGQHIGESYLSSGEQRFKLYANLHSTSNTQQYSHPILLKAGVQQCTFYSGKLKGELELHVYHLGNTQAVKQKVRAHKARFRTREACGKPGSVPQSVWRAGLTPEPIPDPVVTDVKHLIVHHSVSSNDAADQVAILRGIYLYHRVTLGWNDIAYNYLIAPDGTIYEGRDPQGKEAEGDNIRGGHFCTGRQDGTMGVCLLGTFTDYEPPVVMLSSLVDLLVWKVKKDGMDPFGAFAHPINNPVVAALPVVAPHRAGCSTQCPGDKVFERMEALREKINADVQVCAGKTDECAPLRLTGELYNGVDQLVADVDAAINQCQNSNTGCEQFCTGKVFTDRLSELRSKIQAIEQICNTQPQNCVTPCSSAALLNKLTTVEQTLNAQIQFWFAASSLVPQQVAQLQTEVNNALKQCQLNVDSCQQFYPTNAFEARIKALNLRIDSLQGLCNADAATDAQKAEALRSTLQSLEQAIATQVAQLSEDEAIGVYPNPVASNGVLVIKSLHYQKIRNIRLVNILGKAVDLPRNIIDQRGLLVLLPKIPSGWYMLEFQLEGKIVRRRLLIL</sequence>
<dbReference type="eggNOG" id="COG1572">
    <property type="taxonomic scope" value="Bacteria"/>
</dbReference>
<evidence type="ECO:0000259" key="3">
    <source>
        <dbReference type="SMART" id="SM00701"/>
    </source>
</evidence>
<feature type="signal peptide" evidence="2">
    <location>
        <begin position="1"/>
        <end position="22"/>
    </location>
</feature>
<dbReference type="NCBIfam" id="TIGR04183">
    <property type="entry name" value="Por_Secre_tail"/>
    <property type="match status" value="1"/>
</dbReference>
<dbReference type="AlphaFoldDB" id="A1ZRG5"/>
<keyword evidence="5" id="KW-1185">Reference proteome</keyword>
<dbReference type="PANTHER" id="PTHR11022:SF41">
    <property type="entry name" value="PEPTIDOGLYCAN-RECOGNITION PROTEIN LC-RELATED"/>
    <property type="match status" value="1"/>
</dbReference>
<proteinExistence type="inferred from homology"/>
<dbReference type="OrthoDB" id="2812205at2"/>
<reference evidence="4 5" key="1">
    <citation type="submission" date="2007-01" db="EMBL/GenBank/DDBJ databases">
        <authorList>
            <person name="Haygood M."/>
            <person name="Podell S."/>
            <person name="Anderson C."/>
            <person name="Hopkinson B."/>
            <person name="Roe K."/>
            <person name="Barbeau K."/>
            <person name="Gaasterland T."/>
            <person name="Ferriera S."/>
            <person name="Johnson J."/>
            <person name="Kravitz S."/>
            <person name="Beeson K."/>
            <person name="Sutton G."/>
            <person name="Rogers Y.-H."/>
            <person name="Friedman R."/>
            <person name="Frazier M."/>
            <person name="Venter J.C."/>
        </authorList>
    </citation>
    <scope>NUCLEOTIDE SEQUENCE [LARGE SCALE GENOMIC DNA]</scope>
    <source>
        <strain evidence="4 5">ATCC 23134</strain>
    </source>
</reference>
<dbReference type="RefSeq" id="WP_004156414.1">
    <property type="nucleotide sequence ID" value="NZ_AAWS01000027.1"/>
</dbReference>
<evidence type="ECO:0000313" key="4">
    <source>
        <dbReference type="EMBL" id="EAY27055.1"/>
    </source>
</evidence>
<feature type="domain" description="Peptidoglycan recognition protein family" evidence="3">
    <location>
        <begin position="151"/>
        <end position="301"/>
    </location>
</feature>
<evidence type="ECO:0000256" key="1">
    <source>
        <dbReference type="ARBA" id="ARBA00007553"/>
    </source>
</evidence>
<feature type="chain" id="PRO_5002641601" evidence="2">
    <location>
        <begin position="23"/>
        <end position="621"/>
    </location>
</feature>
<dbReference type="PANTHER" id="PTHR11022">
    <property type="entry name" value="PEPTIDOGLYCAN RECOGNITION PROTEIN"/>
    <property type="match status" value="1"/>
</dbReference>
<dbReference type="CDD" id="cd06583">
    <property type="entry name" value="PGRP"/>
    <property type="match status" value="1"/>
</dbReference>
<dbReference type="GO" id="GO:0009253">
    <property type="term" value="P:peptidoglycan catabolic process"/>
    <property type="evidence" value="ECO:0007669"/>
    <property type="project" value="InterPro"/>
</dbReference>
<keyword evidence="2" id="KW-0732">Signal</keyword>
<gene>
    <name evidence="4" type="ORF">M23134_04743</name>
</gene>
<dbReference type="InterPro" id="IPR026444">
    <property type="entry name" value="Secre_tail"/>
</dbReference>
<dbReference type="Gene3D" id="3.40.80.10">
    <property type="entry name" value="Peptidoglycan recognition protein-like"/>
    <property type="match status" value="1"/>
</dbReference>
<dbReference type="GO" id="GO:0008270">
    <property type="term" value="F:zinc ion binding"/>
    <property type="evidence" value="ECO:0007669"/>
    <property type="project" value="InterPro"/>
</dbReference>
<dbReference type="SMART" id="SM00701">
    <property type="entry name" value="PGRP"/>
    <property type="match status" value="1"/>
</dbReference>
<comment type="caution">
    <text evidence="4">The sequence shown here is derived from an EMBL/GenBank/DDBJ whole genome shotgun (WGS) entry which is preliminary data.</text>
</comment>
<comment type="similarity">
    <text evidence="1">Belongs to the N-acetylmuramoyl-L-alanine amidase 2 family.</text>
</comment>
<dbReference type="InterPro" id="IPR036505">
    <property type="entry name" value="Amidase/PGRP_sf"/>
</dbReference>
<dbReference type="Pfam" id="PF01510">
    <property type="entry name" value="Amidase_2"/>
    <property type="match status" value="1"/>
</dbReference>
<dbReference type="InterPro" id="IPR006619">
    <property type="entry name" value="PGRP_domain_met/bac"/>
</dbReference>
<dbReference type="InterPro" id="IPR002502">
    <property type="entry name" value="Amidase_domain"/>
</dbReference>